<protein>
    <submittedName>
        <fullName evidence="2">RNA-directed DNA polymerase</fullName>
    </submittedName>
</protein>
<dbReference type="SUPFAM" id="SSF56672">
    <property type="entry name" value="DNA/RNA polymerases"/>
    <property type="match status" value="1"/>
</dbReference>
<proteinExistence type="predicted"/>
<keyword evidence="3" id="KW-1185">Reference proteome</keyword>
<dbReference type="EMBL" id="JAYDYW010000006">
    <property type="protein sequence ID" value="MEE1673709.1"/>
    <property type="molecule type" value="Genomic_DNA"/>
</dbReference>
<accession>A0ABU7G2T4</accession>
<dbReference type="GO" id="GO:0003964">
    <property type="term" value="F:RNA-directed DNA polymerase activity"/>
    <property type="evidence" value="ECO:0007669"/>
    <property type="project" value="UniProtKB-KW"/>
</dbReference>
<comment type="caution">
    <text evidence="2">The sequence shown here is derived from an EMBL/GenBank/DDBJ whole genome shotgun (WGS) entry which is preliminary data.</text>
</comment>
<reference evidence="2 3" key="2">
    <citation type="submission" date="2023-12" db="EMBL/GenBank/DDBJ databases">
        <authorList>
            <consortium name="Cladostephus spongiosus"/>
            <person name="Lorente B."/>
            <person name="Cabral C."/>
            <person name="Frias J."/>
            <person name="Faria J."/>
            <person name="Toubarro D."/>
        </authorList>
    </citation>
    <scope>NUCLEOTIDE SEQUENCE [LARGE SCALE GENOMIC DNA]</scope>
    <source>
        <strain evidence="2 3">ZMCS4</strain>
    </source>
</reference>
<dbReference type="RefSeq" id="WP_329774958.1">
    <property type="nucleotide sequence ID" value="NZ_JAYDYW010000006.1"/>
</dbReference>
<reference evidence="3" key="1">
    <citation type="submission" date="2023-07" db="EMBL/GenBank/DDBJ databases">
        <title>Draft genome sequence of Agarivorans aestuarii strain ZMCS4, a CAZymes producing bacteria isolated from the marine brown algae Clodostephus spongiosus.</title>
        <authorList>
            <person name="Lorente B."/>
            <person name="Cabral C."/>
            <person name="Frias J."/>
            <person name="Faria J."/>
            <person name="Toubarro D."/>
        </authorList>
    </citation>
    <scope>NUCLEOTIDE SEQUENCE [LARGE SCALE GENOMIC DNA]</scope>
    <source>
        <strain evidence="3">ZMCS4</strain>
    </source>
</reference>
<dbReference type="PROSITE" id="PS50878">
    <property type="entry name" value="RT_POL"/>
    <property type="match status" value="1"/>
</dbReference>
<name>A0ABU7G2T4_9ALTE</name>
<dbReference type="CDD" id="cd01646">
    <property type="entry name" value="RT_Bac_retron_I"/>
    <property type="match status" value="1"/>
</dbReference>
<evidence type="ECO:0000313" key="2">
    <source>
        <dbReference type="EMBL" id="MEE1673709.1"/>
    </source>
</evidence>
<keyword evidence="2" id="KW-0548">Nucleotidyltransferase</keyword>
<feature type="domain" description="Reverse transcriptase" evidence="1">
    <location>
        <begin position="57"/>
        <end position="314"/>
    </location>
</feature>
<organism evidence="2 3">
    <name type="scientific">Agarivorans aestuarii</name>
    <dbReference type="NCBI Taxonomy" id="1563703"/>
    <lineage>
        <taxon>Bacteria</taxon>
        <taxon>Pseudomonadati</taxon>
        <taxon>Pseudomonadota</taxon>
        <taxon>Gammaproteobacteria</taxon>
        <taxon>Alteromonadales</taxon>
        <taxon>Alteromonadaceae</taxon>
        <taxon>Agarivorans</taxon>
    </lineage>
</organism>
<dbReference type="Proteomes" id="UP001310248">
    <property type="component" value="Unassembled WGS sequence"/>
</dbReference>
<evidence type="ECO:0000313" key="3">
    <source>
        <dbReference type="Proteomes" id="UP001310248"/>
    </source>
</evidence>
<keyword evidence="2" id="KW-0808">Transferase</keyword>
<dbReference type="Pfam" id="PF00078">
    <property type="entry name" value="RVT_1"/>
    <property type="match status" value="1"/>
</dbReference>
<keyword evidence="2" id="KW-0695">RNA-directed DNA polymerase</keyword>
<dbReference type="InterPro" id="IPR000477">
    <property type="entry name" value="RT_dom"/>
</dbReference>
<evidence type="ECO:0000259" key="1">
    <source>
        <dbReference type="PROSITE" id="PS50878"/>
    </source>
</evidence>
<gene>
    <name evidence="2" type="ORF">SNR37_003136</name>
</gene>
<dbReference type="InterPro" id="IPR043502">
    <property type="entry name" value="DNA/RNA_pol_sf"/>
</dbReference>
<dbReference type="NCBIfam" id="NF041747">
    <property type="entry name" value="Drt3a"/>
    <property type="match status" value="1"/>
</dbReference>
<sequence>MLDQSFSHQNLYKIYSHENKKGNNLAERFFSDVSDEYIKIKRARKLIGNLYSRRRHYSKEVFDKRVALLYGLLREIKNRKNEIVRSHLKSVSRNLSDRKFRFHLTKSASQVNGKDVFLTGNSVDSFFAEKQIQKNIKYTYGVKQADRDLIVPQLRAVLDNKFPKMIVKTDIKSFYENINREILLKKLNESPILSLTTRKVIARLLESYGVESGEDLGVPRGIGVSAYLSELYMKSFDSEMASLPNLVYYARYVDDIVVVLSPEPGKSSQDYLNLIESKISKEKLSLNLGVDKTKAIDFDQGDYNYTFDFLGYKFNFSGGGIKLAMADKKRLKYQDRLNDVFSAYRKSCVKQPKESRRELLLRLKFLTYNTRLSNNKGNALVGIYNSNRWITETNCLQRLDNRLQGLANSITNQGLKSRISKYSFKKGFEERLFTKFSAQEFSRITRVWSK</sequence>